<organism evidence="2 3">
    <name type="scientific">Auricularia subglabra (strain TFB-10046 / SS5)</name>
    <name type="common">White-rot fungus</name>
    <name type="synonym">Auricularia delicata (strain TFB10046)</name>
    <dbReference type="NCBI Taxonomy" id="717982"/>
    <lineage>
        <taxon>Eukaryota</taxon>
        <taxon>Fungi</taxon>
        <taxon>Dikarya</taxon>
        <taxon>Basidiomycota</taxon>
        <taxon>Agaricomycotina</taxon>
        <taxon>Agaricomycetes</taxon>
        <taxon>Auriculariales</taxon>
        <taxon>Auriculariaceae</taxon>
        <taxon>Auricularia</taxon>
    </lineage>
</organism>
<dbReference type="AlphaFoldDB" id="J0WRK9"/>
<protein>
    <recommendedName>
        <fullName evidence="1">MULE transposase domain-containing protein</fullName>
    </recommendedName>
</protein>
<feature type="domain" description="MULE transposase" evidence="1">
    <location>
        <begin position="141"/>
        <end position="235"/>
    </location>
</feature>
<gene>
    <name evidence="2" type="ORF">AURDEDRAFT_76041</name>
</gene>
<name>J0WRK9_AURST</name>
<dbReference type="Pfam" id="PF10551">
    <property type="entry name" value="MULE"/>
    <property type="match status" value="1"/>
</dbReference>
<proteinExistence type="predicted"/>
<sequence length="309" mass="35071">MKRFECGGRLHISIPHDGQHAHVHLYHELAHDAYCNIEVPDDIKQFVYENRHMMPSAIWSEVLKKHPNTELEQWQIARLWATLSQDKWRRTDDQVDSARALLEESDDAIVIPLDEEPGVTLIAFLIKECVEGLNHGVVELAMDSTWKTNALGYETYGLIAEANGQSIPLGFILTTSTTDAQSGAKDRLLQQCLRALTTWCPNARFTLSDKDTSEINACRAALPTAKHQLCYWHTIRYLEQRLGESKPPAFYDARLAHQEFDFIDPTWVPGVHNGHVNEGFTADDTERPGAFEPDLDALQVCLHFPMLND</sequence>
<dbReference type="OrthoDB" id="2437251at2759"/>
<evidence type="ECO:0000313" key="3">
    <source>
        <dbReference type="Proteomes" id="UP000006514"/>
    </source>
</evidence>
<evidence type="ECO:0000259" key="1">
    <source>
        <dbReference type="Pfam" id="PF10551"/>
    </source>
</evidence>
<dbReference type="KEGG" id="adl:AURDEDRAFT_76041"/>
<dbReference type="OMA" id="TSEINAC"/>
<reference evidence="3" key="1">
    <citation type="journal article" date="2012" name="Science">
        <title>The Paleozoic origin of enzymatic lignin decomposition reconstructed from 31 fungal genomes.</title>
        <authorList>
            <person name="Floudas D."/>
            <person name="Binder M."/>
            <person name="Riley R."/>
            <person name="Barry K."/>
            <person name="Blanchette R.A."/>
            <person name="Henrissat B."/>
            <person name="Martinez A.T."/>
            <person name="Otillar R."/>
            <person name="Spatafora J.W."/>
            <person name="Yadav J.S."/>
            <person name="Aerts A."/>
            <person name="Benoit I."/>
            <person name="Boyd A."/>
            <person name="Carlson A."/>
            <person name="Copeland A."/>
            <person name="Coutinho P.M."/>
            <person name="de Vries R.P."/>
            <person name="Ferreira P."/>
            <person name="Findley K."/>
            <person name="Foster B."/>
            <person name="Gaskell J."/>
            <person name="Glotzer D."/>
            <person name="Gorecki P."/>
            <person name="Heitman J."/>
            <person name="Hesse C."/>
            <person name="Hori C."/>
            <person name="Igarashi K."/>
            <person name="Jurgens J.A."/>
            <person name="Kallen N."/>
            <person name="Kersten P."/>
            <person name="Kohler A."/>
            <person name="Kuees U."/>
            <person name="Kumar T.K.A."/>
            <person name="Kuo A."/>
            <person name="LaButti K."/>
            <person name="Larrondo L.F."/>
            <person name="Lindquist E."/>
            <person name="Ling A."/>
            <person name="Lombard V."/>
            <person name="Lucas S."/>
            <person name="Lundell T."/>
            <person name="Martin R."/>
            <person name="McLaughlin D.J."/>
            <person name="Morgenstern I."/>
            <person name="Morin E."/>
            <person name="Murat C."/>
            <person name="Nagy L.G."/>
            <person name="Nolan M."/>
            <person name="Ohm R.A."/>
            <person name="Patyshakuliyeva A."/>
            <person name="Rokas A."/>
            <person name="Ruiz-Duenas F.J."/>
            <person name="Sabat G."/>
            <person name="Salamov A."/>
            <person name="Samejima M."/>
            <person name="Schmutz J."/>
            <person name="Slot J.C."/>
            <person name="St John F."/>
            <person name="Stenlid J."/>
            <person name="Sun H."/>
            <person name="Sun S."/>
            <person name="Syed K."/>
            <person name="Tsang A."/>
            <person name="Wiebenga A."/>
            <person name="Young D."/>
            <person name="Pisabarro A."/>
            <person name="Eastwood D.C."/>
            <person name="Martin F."/>
            <person name="Cullen D."/>
            <person name="Grigoriev I.V."/>
            <person name="Hibbett D.S."/>
        </authorList>
    </citation>
    <scope>NUCLEOTIDE SEQUENCE [LARGE SCALE GENOMIC DNA]</scope>
    <source>
        <strain evidence="3">TFB10046</strain>
    </source>
</reference>
<dbReference type="Proteomes" id="UP000006514">
    <property type="component" value="Unassembled WGS sequence"/>
</dbReference>
<keyword evidence="3" id="KW-1185">Reference proteome</keyword>
<dbReference type="EMBL" id="JH687934">
    <property type="protein sequence ID" value="EJD34592.1"/>
    <property type="molecule type" value="Genomic_DNA"/>
</dbReference>
<dbReference type="eggNOG" id="ENOG502SVNV">
    <property type="taxonomic scope" value="Eukaryota"/>
</dbReference>
<accession>J0WRK9</accession>
<evidence type="ECO:0000313" key="2">
    <source>
        <dbReference type="EMBL" id="EJD34592.1"/>
    </source>
</evidence>
<dbReference type="InParanoid" id="J0WRK9"/>
<dbReference type="InterPro" id="IPR018289">
    <property type="entry name" value="MULE_transposase_dom"/>
</dbReference>